<organism evidence="1">
    <name type="scientific">Cacopsylla melanoneura</name>
    <dbReference type="NCBI Taxonomy" id="428564"/>
    <lineage>
        <taxon>Eukaryota</taxon>
        <taxon>Metazoa</taxon>
        <taxon>Ecdysozoa</taxon>
        <taxon>Arthropoda</taxon>
        <taxon>Hexapoda</taxon>
        <taxon>Insecta</taxon>
        <taxon>Pterygota</taxon>
        <taxon>Neoptera</taxon>
        <taxon>Paraneoptera</taxon>
        <taxon>Hemiptera</taxon>
        <taxon>Sternorrhyncha</taxon>
        <taxon>Psylloidea</taxon>
        <taxon>Psyllidae</taxon>
        <taxon>Psyllinae</taxon>
        <taxon>Cacopsylla</taxon>
    </lineage>
</organism>
<name>A0A8D8ZEP6_9HEMI</name>
<dbReference type="EMBL" id="HBUF01499844">
    <property type="protein sequence ID" value="CAG6745555.1"/>
    <property type="molecule type" value="Transcribed_RNA"/>
</dbReference>
<evidence type="ECO:0000313" key="1">
    <source>
        <dbReference type="EMBL" id="CAG6745555.1"/>
    </source>
</evidence>
<proteinExistence type="predicted"/>
<reference evidence="1" key="1">
    <citation type="submission" date="2021-05" db="EMBL/GenBank/DDBJ databases">
        <authorList>
            <person name="Alioto T."/>
            <person name="Alioto T."/>
            <person name="Gomez Garrido J."/>
        </authorList>
    </citation>
    <scope>NUCLEOTIDE SEQUENCE</scope>
</reference>
<sequence>MRKRQSMRRITKARRIKRRNRQIRKSIRVWRIRCTSITSSSSSSLPSSLFSSCPLNFYKVTSNLCLSALAMRGRAGRGGGLRIQNLNAISVERNCLTAVIEFVCSVCMSGVFTFSVCMSGVLTFAGKTNQNLSYTAARLF</sequence>
<dbReference type="AlphaFoldDB" id="A0A8D8ZEP6"/>
<protein>
    <submittedName>
        <fullName evidence="1">Uncharacterized protein</fullName>
    </submittedName>
</protein>
<accession>A0A8D8ZEP6</accession>